<reference evidence="7 8" key="1">
    <citation type="submission" date="2021-11" db="EMBL/GenBank/DDBJ databases">
        <title>Seasonal and diel survey of microbial diversity of the Tyrrhenian coast.</title>
        <authorList>
            <person name="Gattoni G."/>
            <person name="Corral P."/>
        </authorList>
    </citation>
    <scope>NUCLEOTIDE SEQUENCE [LARGE SCALE GENOMIC DNA]</scope>
    <source>
        <strain evidence="7 8">Mr9</strain>
    </source>
</reference>
<sequence length="451" mass="50462">MNKRILKNGLATGLQKGVKICEQLLLVPFFISYWGAAYYGEWLTLTIIPSIIAFSDLGVGTAASNTFVLKYAAKNYQGASNISKTGFWLISFMIVCALIIAALTVFLLDNYDVFSKTIIDRRDAIYAVSILMLARLLNFYSQFYEGYYRAARRANVGINLLALNAALNVLAGLVVLLSGKGIIAFAASQLGVAVLFNLLFVTLANRQIKNLKSYKSRILRSDVKMIMNKGMGYLLSPVWQSIYFQGTTFAVRIILGPQAVAVFNTIRTLSRSVNQMYSLVSGAVFPELQYEVGLGNKKKQLKLFAYSLLAVFILAFVGFVFLAVFGLWFYNIWTQNELEVSNTVWLVFISGILFNSFWWTSAMVFRAVNRPYRFAMAGIIASIISVILVYFLSLYLGLLGAAIGNIALDFLLALIVLPLACKYLNISFQDLSDEFVVSWRTLKYKFKSKLE</sequence>
<accession>A0ABS8GWG7</accession>
<evidence type="ECO:0000313" key="7">
    <source>
        <dbReference type="EMBL" id="MCC4214254.1"/>
    </source>
</evidence>
<comment type="caution">
    <text evidence="7">The sequence shown here is derived from an EMBL/GenBank/DDBJ whole genome shotgun (WGS) entry which is preliminary data.</text>
</comment>
<feature type="transmembrane region" description="Helical" evidence="6">
    <location>
        <begin position="342"/>
        <end position="360"/>
    </location>
</feature>
<evidence type="ECO:0000256" key="4">
    <source>
        <dbReference type="ARBA" id="ARBA00022989"/>
    </source>
</evidence>
<organism evidence="7 8">
    <name type="scientific">Leeuwenhoekiella parthenopeia</name>
    <dbReference type="NCBI Taxonomy" id="2890320"/>
    <lineage>
        <taxon>Bacteria</taxon>
        <taxon>Pseudomonadati</taxon>
        <taxon>Bacteroidota</taxon>
        <taxon>Flavobacteriia</taxon>
        <taxon>Flavobacteriales</taxon>
        <taxon>Flavobacteriaceae</taxon>
        <taxon>Leeuwenhoekiella</taxon>
    </lineage>
</organism>
<keyword evidence="8" id="KW-1185">Reference proteome</keyword>
<comment type="subcellular location">
    <subcellularLocation>
        <location evidence="1">Cell membrane</location>
        <topology evidence="1">Multi-pass membrane protein</topology>
    </subcellularLocation>
</comment>
<dbReference type="PANTHER" id="PTHR30250">
    <property type="entry name" value="PST FAMILY PREDICTED COLANIC ACID TRANSPORTER"/>
    <property type="match status" value="1"/>
</dbReference>
<dbReference type="RefSeq" id="WP_228231319.1">
    <property type="nucleotide sequence ID" value="NZ_JAJGMW010000026.1"/>
</dbReference>
<dbReference type="EMBL" id="JAJGMW010000026">
    <property type="protein sequence ID" value="MCC4214254.1"/>
    <property type="molecule type" value="Genomic_DNA"/>
</dbReference>
<evidence type="ECO:0000256" key="2">
    <source>
        <dbReference type="ARBA" id="ARBA00022475"/>
    </source>
</evidence>
<name>A0ABS8GWG7_9FLAO</name>
<feature type="transmembrane region" description="Helical" evidence="6">
    <location>
        <begin position="182"/>
        <end position="204"/>
    </location>
</feature>
<dbReference type="InterPro" id="IPR002797">
    <property type="entry name" value="Polysacc_synth"/>
</dbReference>
<dbReference type="PANTHER" id="PTHR30250:SF11">
    <property type="entry name" value="O-ANTIGEN TRANSPORTER-RELATED"/>
    <property type="match status" value="1"/>
</dbReference>
<evidence type="ECO:0000256" key="5">
    <source>
        <dbReference type="ARBA" id="ARBA00023136"/>
    </source>
</evidence>
<feature type="transmembrane region" description="Helical" evidence="6">
    <location>
        <begin position="85"/>
        <end position="108"/>
    </location>
</feature>
<feature type="transmembrane region" description="Helical" evidence="6">
    <location>
        <begin position="51"/>
        <end position="73"/>
    </location>
</feature>
<keyword evidence="2" id="KW-1003">Cell membrane</keyword>
<evidence type="ECO:0000256" key="1">
    <source>
        <dbReference type="ARBA" id="ARBA00004651"/>
    </source>
</evidence>
<dbReference type="InterPro" id="IPR050833">
    <property type="entry name" value="Poly_Biosynth_Transport"/>
</dbReference>
<feature type="transmembrane region" description="Helical" evidence="6">
    <location>
        <begin position="372"/>
        <end position="392"/>
    </location>
</feature>
<protein>
    <submittedName>
        <fullName evidence="7">Lipopolysaccharide biosynthesis protein</fullName>
    </submittedName>
</protein>
<keyword evidence="5 6" id="KW-0472">Membrane</keyword>
<gene>
    <name evidence="7" type="ORF">LLW17_16115</name>
</gene>
<keyword evidence="3 6" id="KW-0812">Transmembrane</keyword>
<keyword evidence="4 6" id="KW-1133">Transmembrane helix</keyword>
<evidence type="ECO:0000256" key="3">
    <source>
        <dbReference type="ARBA" id="ARBA00022692"/>
    </source>
</evidence>
<feature type="transmembrane region" description="Helical" evidence="6">
    <location>
        <begin position="20"/>
        <end position="39"/>
    </location>
</feature>
<evidence type="ECO:0000313" key="8">
    <source>
        <dbReference type="Proteomes" id="UP001197770"/>
    </source>
</evidence>
<dbReference type="Proteomes" id="UP001197770">
    <property type="component" value="Unassembled WGS sequence"/>
</dbReference>
<feature type="transmembrane region" description="Helical" evidence="6">
    <location>
        <begin position="124"/>
        <end position="144"/>
    </location>
</feature>
<feature type="transmembrane region" description="Helical" evidence="6">
    <location>
        <begin position="156"/>
        <end position="176"/>
    </location>
</feature>
<proteinExistence type="predicted"/>
<feature type="transmembrane region" description="Helical" evidence="6">
    <location>
        <begin position="398"/>
        <end position="421"/>
    </location>
</feature>
<dbReference type="Pfam" id="PF01943">
    <property type="entry name" value="Polysacc_synt"/>
    <property type="match status" value="1"/>
</dbReference>
<evidence type="ECO:0000256" key="6">
    <source>
        <dbReference type="SAM" id="Phobius"/>
    </source>
</evidence>
<feature type="transmembrane region" description="Helical" evidence="6">
    <location>
        <begin position="303"/>
        <end position="330"/>
    </location>
</feature>